<dbReference type="SUPFAM" id="SSF102705">
    <property type="entry name" value="NIF3 (NGG1p interacting factor 3)-like"/>
    <property type="match status" value="1"/>
</dbReference>
<comment type="caution">
    <text evidence="4">The sequence shown here is derived from an EMBL/GenBank/DDBJ whole genome shotgun (WGS) entry which is preliminary data.</text>
</comment>
<dbReference type="PANTHER" id="PTHR13799:SF13">
    <property type="entry name" value="NIF3-LIKE PROTEIN 1"/>
    <property type="match status" value="1"/>
</dbReference>
<dbReference type="PANTHER" id="PTHR13799">
    <property type="entry name" value="NGG1 INTERACTING FACTOR 3"/>
    <property type="match status" value="1"/>
</dbReference>
<feature type="binding site" evidence="3">
    <location>
        <position position="242"/>
    </location>
    <ligand>
        <name>a divalent metal cation</name>
        <dbReference type="ChEBI" id="CHEBI:60240"/>
        <label>1</label>
    </ligand>
</feature>
<reference evidence="4" key="1">
    <citation type="journal article" date="2024" name="Gigascience">
        <title>Chromosome-level genome of the poultry shaft louse Menopon gallinae provides insight into the host-switching and adaptive evolution of parasitic lice.</title>
        <authorList>
            <person name="Xu Y."/>
            <person name="Ma L."/>
            <person name="Liu S."/>
            <person name="Liang Y."/>
            <person name="Liu Q."/>
            <person name="He Z."/>
            <person name="Tian L."/>
            <person name="Duan Y."/>
            <person name="Cai W."/>
            <person name="Li H."/>
            <person name="Song F."/>
        </authorList>
    </citation>
    <scope>NUCLEOTIDE SEQUENCE</scope>
    <source>
        <strain evidence="4">Cailab_2023a</strain>
    </source>
</reference>
<feature type="binding site" evidence="3">
    <location>
        <position position="112"/>
    </location>
    <ligand>
        <name>a divalent metal cation</name>
        <dbReference type="ChEBI" id="CHEBI:60240"/>
        <label>1</label>
    </ligand>
</feature>
<dbReference type="AlphaFoldDB" id="A0AAW2I113"/>
<dbReference type="EMBL" id="JARGDH010000002">
    <property type="protein sequence ID" value="KAL0275317.1"/>
    <property type="molecule type" value="Genomic_DNA"/>
</dbReference>
<evidence type="ECO:0000256" key="3">
    <source>
        <dbReference type="PIRSR" id="PIRSR602678-1"/>
    </source>
</evidence>
<evidence type="ECO:0000256" key="2">
    <source>
        <dbReference type="ARBA" id="ARBA00019069"/>
    </source>
</evidence>
<comment type="similarity">
    <text evidence="1">Belongs to the GTP cyclohydrolase I type 2/NIF3 family.</text>
</comment>
<dbReference type="NCBIfam" id="TIGR00486">
    <property type="entry name" value="YbgI_SA1388"/>
    <property type="match status" value="1"/>
</dbReference>
<evidence type="ECO:0000313" key="4">
    <source>
        <dbReference type="EMBL" id="KAL0275317.1"/>
    </source>
</evidence>
<evidence type="ECO:0000256" key="1">
    <source>
        <dbReference type="ARBA" id="ARBA00006964"/>
    </source>
</evidence>
<dbReference type="FunFam" id="3.40.1390.30:FF:000001">
    <property type="entry name" value="GTP cyclohydrolase 1 type 2"/>
    <property type="match status" value="1"/>
</dbReference>
<dbReference type="GO" id="GO:0046872">
    <property type="term" value="F:metal ion binding"/>
    <property type="evidence" value="ECO:0007669"/>
    <property type="project" value="UniProtKB-KW"/>
</dbReference>
<name>A0AAW2I113_9NEOP</name>
<organism evidence="4">
    <name type="scientific">Menopon gallinae</name>
    <name type="common">poultry shaft louse</name>
    <dbReference type="NCBI Taxonomy" id="328185"/>
    <lineage>
        <taxon>Eukaryota</taxon>
        <taxon>Metazoa</taxon>
        <taxon>Ecdysozoa</taxon>
        <taxon>Arthropoda</taxon>
        <taxon>Hexapoda</taxon>
        <taxon>Insecta</taxon>
        <taxon>Pterygota</taxon>
        <taxon>Neoptera</taxon>
        <taxon>Paraneoptera</taxon>
        <taxon>Psocodea</taxon>
        <taxon>Troctomorpha</taxon>
        <taxon>Phthiraptera</taxon>
        <taxon>Amblycera</taxon>
        <taxon>Menoponidae</taxon>
        <taxon>Menopon</taxon>
    </lineage>
</organism>
<dbReference type="Pfam" id="PF01784">
    <property type="entry name" value="DUF34_NIF3"/>
    <property type="match status" value="1"/>
</dbReference>
<keyword evidence="3" id="KW-0479">Metal-binding</keyword>
<sequence length="277" mass="30882">MSFEHGMGVSLETVVEFLEKFGPKFLAEEWDNTGLLIEPYTKQNVTNILLTNDLTEDVMAEALQVKANLIISYHPPIFSSLKQITNSSWKGRIIAACLENKIAVYSPHTIWDSVPGGVNDWLASAFVLDVNYITPIVPSKHLTFENAGAGRYCQLKENMPLIQAVNNIKQLIGQPHVQIALARGLTLEDKIKDVAICAGKGSSVLNNHPAQLYVTGEMLHHELLQAIHNGSSVILCNHSNSERGFLKHFQKKLEEHFINEKVKALISKCDRDPLQFS</sequence>
<dbReference type="Gene3D" id="3.40.1390.30">
    <property type="entry name" value="NIF3 (NGG1p interacting factor 3)-like"/>
    <property type="match status" value="1"/>
</dbReference>
<dbReference type="GO" id="GO:0005739">
    <property type="term" value="C:mitochondrion"/>
    <property type="evidence" value="ECO:0007669"/>
    <property type="project" value="TreeGrafter"/>
</dbReference>
<gene>
    <name evidence="4" type="ORF">PYX00_003204</name>
</gene>
<dbReference type="InterPro" id="IPR036069">
    <property type="entry name" value="DUF34/NIF3_sf"/>
</dbReference>
<feature type="binding site" evidence="3">
    <location>
        <position position="74"/>
    </location>
    <ligand>
        <name>a divalent metal cation</name>
        <dbReference type="ChEBI" id="CHEBI:60240"/>
        <label>1</label>
    </ligand>
</feature>
<protein>
    <recommendedName>
        <fullName evidence="2">NIF3-like protein 1</fullName>
    </recommendedName>
</protein>
<dbReference type="InterPro" id="IPR002678">
    <property type="entry name" value="DUF34/NIF3"/>
</dbReference>
<accession>A0AAW2I113</accession>
<feature type="binding site" evidence="3">
    <location>
        <position position="238"/>
    </location>
    <ligand>
        <name>a divalent metal cation</name>
        <dbReference type="ChEBI" id="CHEBI:60240"/>
        <label>1</label>
    </ligand>
</feature>
<proteinExistence type="inferred from homology"/>